<keyword evidence="2" id="KW-0813">Transport</keyword>
<dbReference type="InterPro" id="IPR004680">
    <property type="entry name" value="Cit_transptr-like_dom"/>
</dbReference>
<feature type="transmembrane region" description="Helical" evidence="7">
    <location>
        <begin position="411"/>
        <end position="429"/>
    </location>
</feature>
<dbReference type="Pfam" id="PF02080">
    <property type="entry name" value="TrkA_C"/>
    <property type="match status" value="2"/>
</dbReference>
<evidence type="ECO:0000259" key="8">
    <source>
        <dbReference type="PROSITE" id="PS51202"/>
    </source>
</evidence>
<evidence type="ECO:0000313" key="9">
    <source>
        <dbReference type="EMBL" id="MBE9398400.1"/>
    </source>
</evidence>
<dbReference type="InterPro" id="IPR006037">
    <property type="entry name" value="RCK_C"/>
</dbReference>
<dbReference type="PANTHER" id="PTHR43652">
    <property type="entry name" value="BASIC AMINO ACID ANTIPORTER YFCC-RELATED"/>
    <property type="match status" value="1"/>
</dbReference>
<feature type="transmembrane region" description="Helical" evidence="7">
    <location>
        <begin position="171"/>
        <end position="194"/>
    </location>
</feature>
<keyword evidence="10" id="KW-1185">Reference proteome</keyword>
<feature type="transmembrane region" description="Helical" evidence="7">
    <location>
        <begin position="6"/>
        <end position="24"/>
    </location>
</feature>
<dbReference type="GO" id="GO:0005886">
    <property type="term" value="C:plasma membrane"/>
    <property type="evidence" value="ECO:0007669"/>
    <property type="project" value="TreeGrafter"/>
</dbReference>
<comment type="subcellular location">
    <subcellularLocation>
        <location evidence="1">Membrane</location>
        <topology evidence="1">Multi-pass membrane protein</topology>
    </subcellularLocation>
</comment>
<proteinExistence type="predicted"/>
<dbReference type="InterPro" id="IPR051679">
    <property type="entry name" value="DASS-Related_Transporters"/>
</dbReference>
<sequence length="582" mass="62444">MELPTSLQYISVIISLAGVIGALIFSRLRPLIIFSVVVTFLYVTGVIPFEELSINYVNSSLLTLVVLLLLSLVLEKTVLLSYMARQVVQGGLKSILFRLGLFSGITSAFLNNTAVVAALMGPLRKQSGMLGSKLLLPLSYASILGGMLTLIGTSTNLIVNSFIDQAGMQSFGFLDFTVVGGVAFVICLLVLVFVSGRLLPSHPLQNSDADVSEYFLERIVSIGSPLIGRSVAENGLRNLEKLYLVDVIREDAVISPVGPEEVIKERDILVFSGDPGAVFLLEEIEGLESQENHQDLIRHNLVEVVVSPSSILLGRTVKESDFRSRFDAAVVAVRRGESRIEGGLGRLELRAGDELVLAIGPDFKARDNLARNFVIVGGVENRTLLGLWPSVGVIGGFLTAIGLAAVGVVSFFKALLVLLVLFVALKLVTLDELRRRFPFELVLVIGGALGLAHAMVSTGVAADIASLVNGVFGSFGVYGAYIGVFVVTWLLTELVTNNAAAALVFPIALSVAQQWGVSPYPFFMAVAFGASASFLSPYGYQTNLMVFSVGRYSIRDYLRAGAPVLVAYSVTAVLMIPVVFPF</sequence>
<evidence type="ECO:0000256" key="3">
    <source>
        <dbReference type="ARBA" id="ARBA00022692"/>
    </source>
</evidence>
<feature type="transmembrane region" description="Helical" evidence="7">
    <location>
        <begin position="61"/>
        <end position="83"/>
    </location>
</feature>
<feature type="transmembrane region" description="Helical" evidence="7">
    <location>
        <begin position="95"/>
        <end position="120"/>
    </location>
</feature>
<evidence type="ECO:0000313" key="10">
    <source>
        <dbReference type="Proteomes" id="UP000640333"/>
    </source>
</evidence>
<reference evidence="9" key="1">
    <citation type="submission" date="2020-10" db="EMBL/GenBank/DDBJ databases">
        <title>Bacterium isolated from coastal waters sediment.</title>
        <authorList>
            <person name="Chen R.-J."/>
            <person name="Lu D.-C."/>
            <person name="Zhu K.-L."/>
            <person name="Du Z.-J."/>
        </authorList>
    </citation>
    <scope>NUCLEOTIDE SEQUENCE</scope>
    <source>
        <strain evidence="9">N1Y112</strain>
    </source>
</reference>
<dbReference type="GO" id="GO:0008324">
    <property type="term" value="F:monoatomic cation transmembrane transporter activity"/>
    <property type="evidence" value="ECO:0007669"/>
    <property type="project" value="InterPro"/>
</dbReference>
<dbReference type="Pfam" id="PF03600">
    <property type="entry name" value="CitMHS"/>
    <property type="match status" value="1"/>
</dbReference>
<dbReference type="Proteomes" id="UP000640333">
    <property type="component" value="Unassembled WGS sequence"/>
</dbReference>
<feature type="transmembrane region" description="Helical" evidence="7">
    <location>
        <begin position="499"/>
        <end position="516"/>
    </location>
</feature>
<feature type="transmembrane region" description="Helical" evidence="7">
    <location>
        <begin position="522"/>
        <end position="540"/>
    </location>
</feature>
<evidence type="ECO:0000256" key="5">
    <source>
        <dbReference type="ARBA" id="ARBA00022989"/>
    </source>
</evidence>
<feature type="transmembrane region" description="Helical" evidence="7">
    <location>
        <begin position="140"/>
        <end position="159"/>
    </location>
</feature>
<feature type="transmembrane region" description="Helical" evidence="7">
    <location>
        <begin position="560"/>
        <end position="580"/>
    </location>
</feature>
<protein>
    <submittedName>
        <fullName evidence="9">SLC13 family permease</fullName>
    </submittedName>
</protein>
<keyword evidence="5 7" id="KW-1133">Transmembrane helix</keyword>
<name>A0A8J7FVW7_9GAMM</name>
<dbReference type="GO" id="GO:0006813">
    <property type="term" value="P:potassium ion transport"/>
    <property type="evidence" value="ECO:0007669"/>
    <property type="project" value="InterPro"/>
</dbReference>
<feature type="transmembrane region" description="Helical" evidence="7">
    <location>
        <begin position="441"/>
        <end position="465"/>
    </location>
</feature>
<evidence type="ECO:0000256" key="7">
    <source>
        <dbReference type="SAM" id="Phobius"/>
    </source>
</evidence>
<keyword evidence="3 7" id="KW-0812">Transmembrane</keyword>
<feature type="transmembrane region" description="Helical" evidence="7">
    <location>
        <begin position="31"/>
        <end position="49"/>
    </location>
</feature>
<dbReference type="PROSITE" id="PS51202">
    <property type="entry name" value="RCK_C"/>
    <property type="match status" value="2"/>
</dbReference>
<evidence type="ECO:0000256" key="1">
    <source>
        <dbReference type="ARBA" id="ARBA00004141"/>
    </source>
</evidence>
<evidence type="ECO:0000256" key="4">
    <source>
        <dbReference type="ARBA" id="ARBA00022737"/>
    </source>
</evidence>
<feature type="domain" description="RCK C-terminal" evidence="8">
    <location>
        <begin position="288"/>
        <end position="375"/>
    </location>
</feature>
<accession>A0A8J7FVW7</accession>
<feature type="domain" description="RCK C-terminal" evidence="8">
    <location>
        <begin position="202"/>
        <end position="287"/>
    </location>
</feature>
<organism evidence="9 10">
    <name type="scientific">Pontibacterium sinense</name>
    <dbReference type="NCBI Taxonomy" id="2781979"/>
    <lineage>
        <taxon>Bacteria</taxon>
        <taxon>Pseudomonadati</taxon>
        <taxon>Pseudomonadota</taxon>
        <taxon>Gammaproteobacteria</taxon>
        <taxon>Oceanospirillales</taxon>
        <taxon>Oceanospirillaceae</taxon>
        <taxon>Pontibacterium</taxon>
    </lineage>
</organism>
<dbReference type="SUPFAM" id="SSF116726">
    <property type="entry name" value="TrkA C-terminal domain-like"/>
    <property type="match status" value="2"/>
</dbReference>
<dbReference type="Gene3D" id="3.30.70.1450">
    <property type="entry name" value="Regulator of K+ conductance, C-terminal domain"/>
    <property type="match status" value="2"/>
</dbReference>
<keyword evidence="6 7" id="KW-0472">Membrane</keyword>
<dbReference type="InterPro" id="IPR036721">
    <property type="entry name" value="RCK_C_sf"/>
</dbReference>
<dbReference type="EMBL" id="JADEYS010000014">
    <property type="protein sequence ID" value="MBE9398400.1"/>
    <property type="molecule type" value="Genomic_DNA"/>
</dbReference>
<gene>
    <name evidence="9" type="ORF">IOQ59_14155</name>
</gene>
<dbReference type="AlphaFoldDB" id="A0A8J7FVW7"/>
<evidence type="ECO:0000256" key="2">
    <source>
        <dbReference type="ARBA" id="ARBA00022448"/>
    </source>
</evidence>
<comment type="caution">
    <text evidence="9">The sequence shown here is derived from an EMBL/GenBank/DDBJ whole genome shotgun (WGS) entry which is preliminary data.</text>
</comment>
<evidence type="ECO:0000256" key="6">
    <source>
        <dbReference type="ARBA" id="ARBA00023136"/>
    </source>
</evidence>
<feature type="transmembrane region" description="Helical" evidence="7">
    <location>
        <begin position="471"/>
        <end position="492"/>
    </location>
</feature>
<keyword evidence="4" id="KW-0677">Repeat</keyword>
<dbReference type="PANTHER" id="PTHR43652:SF2">
    <property type="entry name" value="BASIC AMINO ACID ANTIPORTER YFCC-RELATED"/>
    <property type="match status" value="1"/>
</dbReference>